<evidence type="ECO:0000259" key="3">
    <source>
        <dbReference type="Pfam" id="PF13421"/>
    </source>
</evidence>
<evidence type="ECO:0000313" key="7">
    <source>
        <dbReference type="EMBL" id="CAB4636652.1"/>
    </source>
</evidence>
<dbReference type="PANTHER" id="PTHR37826:SF2">
    <property type="entry name" value="ZINC-RIBBON DOMAIN-CONTAINING PROTEIN"/>
    <property type="match status" value="1"/>
</dbReference>
<dbReference type="EMBL" id="CAFBNJ010000009">
    <property type="protein sequence ID" value="CAB4942530.1"/>
    <property type="molecule type" value="Genomic_DNA"/>
</dbReference>
<dbReference type="InterPro" id="IPR033880">
    <property type="entry name" value="SPFH_YdjI"/>
</dbReference>
<dbReference type="EMBL" id="CAEZTY010000099">
    <property type="protein sequence ID" value="CAB4598111.1"/>
    <property type="molecule type" value="Genomic_DNA"/>
</dbReference>
<evidence type="ECO:0000256" key="1">
    <source>
        <dbReference type="SAM" id="MobiDB-lite"/>
    </source>
</evidence>
<dbReference type="PANTHER" id="PTHR37826">
    <property type="entry name" value="FLOTILLIN BAND_7_5 DOMAIN PROTEIN"/>
    <property type="match status" value="1"/>
</dbReference>
<feature type="domain" description="DZANK-type" evidence="2">
    <location>
        <begin position="320"/>
        <end position="362"/>
    </location>
</feature>
<evidence type="ECO:0000313" key="6">
    <source>
        <dbReference type="EMBL" id="CAB4598111.1"/>
    </source>
</evidence>
<accession>A0A6J6AJQ2</accession>
<feature type="region of interest" description="Disordered" evidence="1">
    <location>
        <begin position="359"/>
        <end position="385"/>
    </location>
</feature>
<dbReference type="InterPro" id="IPR025874">
    <property type="entry name" value="DZR"/>
</dbReference>
<evidence type="ECO:0000313" key="10">
    <source>
        <dbReference type="EMBL" id="CAB4942530.1"/>
    </source>
</evidence>
<evidence type="ECO:0000313" key="12">
    <source>
        <dbReference type="EMBL" id="CAB5076681.1"/>
    </source>
</evidence>
<dbReference type="EMBL" id="CAEZVC010000169">
    <property type="protein sequence ID" value="CAB4636652.1"/>
    <property type="molecule type" value="Genomic_DNA"/>
</dbReference>
<name>A0A6J6AJQ2_9ZZZZ</name>
<dbReference type="EMBL" id="CAEZXY010000161">
    <property type="protein sequence ID" value="CAB4725856.1"/>
    <property type="molecule type" value="Genomic_DNA"/>
</dbReference>
<sequence length="385" mass="39466">MGIRKQVARQFIAVPDDAKGQILYKWPDDNIRKFSRVIVDADEMALFVSKGAVVGTLGPGREPVEADELPFIGSLIDWATDANAYRAELYFVGTREYTGETFGGRIDDVQDPQTGLIVTLRVFGEYSLKVLDPEKLVLNMTGTVNVTDNNAIGNWVDSQLLKTMRTAVTTKIVGNQWAILGLSAHLPELEADVLADTNVQLEHYGLSLARMGNFDINLADEDAANLKDLATKTAGSRLAGSFGQYAAGEALLGAGEGMAQGGGAGTQAAFIGAGFGVAGSMAGAPGQPAPPVPPTPGFAGGGAGFVGQGGTAAGTCTAGCGVAVPAGAKFCPGCGAAQTAMQFCIACGVEMPSGAKFCPSCGESQTPAAQDPTPPSSPEEPNAGS</sequence>
<proteinExistence type="predicted"/>
<evidence type="ECO:0000259" key="2">
    <source>
        <dbReference type="Pfam" id="PF12773"/>
    </source>
</evidence>
<dbReference type="AlphaFoldDB" id="A0A6J6AJQ2"/>
<evidence type="ECO:0000313" key="8">
    <source>
        <dbReference type="EMBL" id="CAB4725856.1"/>
    </source>
</evidence>
<organism evidence="5">
    <name type="scientific">freshwater metagenome</name>
    <dbReference type="NCBI Taxonomy" id="449393"/>
    <lineage>
        <taxon>unclassified sequences</taxon>
        <taxon>metagenomes</taxon>
        <taxon>ecological metagenomes</taxon>
    </lineage>
</organism>
<dbReference type="CDD" id="cd03408">
    <property type="entry name" value="SPFH_like_u1"/>
    <property type="match status" value="1"/>
</dbReference>
<evidence type="ECO:0000313" key="11">
    <source>
        <dbReference type="EMBL" id="CAB4993783.1"/>
    </source>
</evidence>
<protein>
    <submittedName>
        <fullName evidence="5">Unannotated protein</fullName>
    </submittedName>
</protein>
<gene>
    <name evidence="6" type="ORF">UFOPK1762_01746</name>
    <name evidence="7" type="ORF">UFOPK1906_01817</name>
    <name evidence="8" type="ORF">UFOPK2624_02026</name>
    <name evidence="9" type="ORF">UFOPK2969_01512</name>
    <name evidence="4" type="ORF">UFOPK3331_01604</name>
    <name evidence="10" type="ORF">UFOPK3785_00298</name>
    <name evidence="11" type="ORF">UFOPK3927_01456</name>
    <name evidence="5" type="ORF">UFOPK4201_00282</name>
    <name evidence="12" type="ORF">UFOPK4371_00802</name>
</gene>
<dbReference type="EMBL" id="CAEUNJ010000008">
    <property type="protein sequence ID" value="CAB4370550.1"/>
    <property type="molecule type" value="Genomic_DNA"/>
</dbReference>
<evidence type="ECO:0000313" key="5">
    <source>
        <dbReference type="EMBL" id="CAB4370550.1"/>
    </source>
</evidence>
<feature type="domain" description="SPFH" evidence="3">
    <location>
        <begin position="28"/>
        <end position="226"/>
    </location>
</feature>
<evidence type="ECO:0000313" key="4">
    <source>
        <dbReference type="EMBL" id="CAB4345712.1"/>
    </source>
</evidence>
<evidence type="ECO:0000313" key="9">
    <source>
        <dbReference type="EMBL" id="CAB4801801.1"/>
    </source>
</evidence>
<dbReference type="EMBL" id="CAESAL010000077">
    <property type="protein sequence ID" value="CAB4345712.1"/>
    <property type="molecule type" value="Genomic_DNA"/>
</dbReference>
<dbReference type="EMBL" id="CAFAAD010000142">
    <property type="protein sequence ID" value="CAB4801801.1"/>
    <property type="molecule type" value="Genomic_DNA"/>
</dbReference>
<dbReference type="EMBL" id="CAFBRD010000034">
    <property type="protein sequence ID" value="CAB5076681.1"/>
    <property type="molecule type" value="Genomic_DNA"/>
</dbReference>
<reference evidence="5" key="1">
    <citation type="submission" date="2020-05" db="EMBL/GenBank/DDBJ databases">
        <authorList>
            <person name="Chiriac C."/>
            <person name="Salcher M."/>
            <person name="Ghai R."/>
            <person name="Kavagutti S V."/>
        </authorList>
    </citation>
    <scope>NUCLEOTIDE SEQUENCE</scope>
</reference>
<dbReference type="Pfam" id="PF12773">
    <property type="entry name" value="DZR"/>
    <property type="match status" value="1"/>
</dbReference>
<dbReference type="Pfam" id="PF13421">
    <property type="entry name" value="Band_7_1"/>
    <property type="match status" value="1"/>
</dbReference>
<dbReference type="EMBL" id="CAFBOK010000192">
    <property type="protein sequence ID" value="CAB4993783.1"/>
    <property type="molecule type" value="Genomic_DNA"/>
</dbReference>